<proteinExistence type="predicted"/>
<keyword evidence="1" id="KW-0472">Membrane</keyword>
<feature type="transmembrane region" description="Helical" evidence="1">
    <location>
        <begin position="37"/>
        <end position="58"/>
    </location>
</feature>
<accession>A0A3B0YYS7</accession>
<keyword evidence="1" id="KW-0812">Transmembrane</keyword>
<dbReference type="EMBL" id="UOFL01000171">
    <property type="protein sequence ID" value="VAW79359.1"/>
    <property type="molecule type" value="Genomic_DNA"/>
</dbReference>
<name>A0A3B0YYS7_9ZZZZ</name>
<evidence type="ECO:0000256" key="1">
    <source>
        <dbReference type="SAM" id="Phobius"/>
    </source>
</evidence>
<dbReference type="AlphaFoldDB" id="A0A3B0YYS7"/>
<sequence>MSGLLMISVGLMVLVVWALSVSFILGSSDFESTVARYCQALIFPVVIIGTIWSTIFISGRLYATILVWLNIEPTTVGIIILLALLVLLICLPLFIGSIYFFHLSLSKLDRYLDRDL</sequence>
<gene>
    <name evidence="2" type="ORF">MNBD_GAMMA12-484</name>
</gene>
<organism evidence="2">
    <name type="scientific">hydrothermal vent metagenome</name>
    <dbReference type="NCBI Taxonomy" id="652676"/>
    <lineage>
        <taxon>unclassified sequences</taxon>
        <taxon>metagenomes</taxon>
        <taxon>ecological metagenomes</taxon>
    </lineage>
</organism>
<keyword evidence="1" id="KW-1133">Transmembrane helix</keyword>
<evidence type="ECO:0000313" key="2">
    <source>
        <dbReference type="EMBL" id="VAW79359.1"/>
    </source>
</evidence>
<feature type="transmembrane region" description="Helical" evidence="1">
    <location>
        <begin position="6"/>
        <end position="25"/>
    </location>
</feature>
<feature type="transmembrane region" description="Helical" evidence="1">
    <location>
        <begin position="78"/>
        <end position="101"/>
    </location>
</feature>
<reference evidence="2" key="1">
    <citation type="submission" date="2018-06" db="EMBL/GenBank/DDBJ databases">
        <authorList>
            <person name="Zhirakovskaya E."/>
        </authorList>
    </citation>
    <scope>NUCLEOTIDE SEQUENCE</scope>
</reference>
<protein>
    <submittedName>
        <fullName evidence="2">Uncharacterized protein</fullName>
    </submittedName>
</protein>